<feature type="domain" description="CHAT" evidence="2">
    <location>
        <begin position="2"/>
        <end position="74"/>
    </location>
</feature>
<name>A0AAT9HQF1_9ACTN</name>
<evidence type="ECO:0000259" key="2">
    <source>
        <dbReference type="Pfam" id="PF12770"/>
    </source>
</evidence>
<evidence type="ECO:0000256" key="1">
    <source>
        <dbReference type="SAM" id="MobiDB-lite"/>
    </source>
</evidence>
<proteinExistence type="predicted"/>
<reference evidence="3" key="2">
    <citation type="submission" date="2024-07" db="EMBL/GenBank/DDBJ databases">
        <title>Streptomyces haneummycinica sp. nov., a new antibiotic-producing actinobacterium isolated from marine sediment.</title>
        <authorList>
            <person name="Uemura M."/>
            <person name="Hamada M."/>
            <person name="Hirano S."/>
            <person name="Kobayashi K."/>
            <person name="Ohshiro T."/>
            <person name="Kobayashi T."/>
            <person name="Terahara T."/>
        </authorList>
    </citation>
    <scope>NUCLEOTIDE SEQUENCE</scope>
    <source>
        <strain evidence="3">KM77-8</strain>
    </source>
</reference>
<feature type="region of interest" description="Disordered" evidence="1">
    <location>
        <begin position="74"/>
        <end position="98"/>
    </location>
</feature>
<accession>A0AAT9HQF1</accession>
<reference evidence="3" key="1">
    <citation type="submission" date="2024-06" db="EMBL/GenBank/DDBJ databases">
        <authorList>
            <consortium name="consrtm"/>
            <person name="Uemura M."/>
            <person name="Terahara T."/>
        </authorList>
    </citation>
    <scope>NUCLEOTIDE SEQUENCE</scope>
    <source>
        <strain evidence="3">KM77-8</strain>
    </source>
</reference>
<organism evidence="3">
    <name type="scientific">Streptomyces haneummycinicus</name>
    <dbReference type="NCBI Taxonomy" id="3074435"/>
    <lineage>
        <taxon>Bacteria</taxon>
        <taxon>Bacillati</taxon>
        <taxon>Actinomycetota</taxon>
        <taxon>Actinomycetes</taxon>
        <taxon>Kitasatosporales</taxon>
        <taxon>Streptomycetaceae</taxon>
        <taxon>Streptomyces</taxon>
    </lineage>
</organism>
<dbReference type="AlphaFoldDB" id="A0AAT9HQF1"/>
<dbReference type="Pfam" id="PF12770">
    <property type="entry name" value="CHAT"/>
    <property type="match status" value="1"/>
</dbReference>
<dbReference type="InterPro" id="IPR024983">
    <property type="entry name" value="CHAT_dom"/>
</dbReference>
<evidence type="ECO:0000313" key="3">
    <source>
        <dbReference type="EMBL" id="BFO19301.1"/>
    </source>
</evidence>
<gene>
    <name evidence="3" type="ORF">SHKM778_56890</name>
</gene>
<sequence length="141" mass="14559">MGELGAVPWHAARLPRGRRACQLADISYLPSARLLCEVAARPAARTGQVLVVGNPTRDLHHAGEEAEAIHRTFHPDGELLGPGTATPPPSPTGWAGSTAVCSTSPATAWYDTASGTAPISPCPAAIWPPRCSPRGPPATAT</sequence>
<dbReference type="EMBL" id="AP035768">
    <property type="protein sequence ID" value="BFO19301.1"/>
    <property type="molecule type" value="Genomic_DNA"/>
</dbReference>
<protein>
    <recommendedName>
        <fullName evidence="2">CHAT domain-containing protein</fullName>
    </recommendedName>
</protein>